<dbReference type="EMBL" id="JBEFKJ010000048">
    <property type="protein sequence ID" value="KAL2036838.1"/>
    <property type="molecule type" value="Genomic_DNA"/>
</dbReference>
<keyword evidence="7 10" id="KW-0472">Membrane</keyword>
<keyword evidence="4 10" id="KW-0812">Transmembrane</keyword>
<evidence type="ECO:0000313" key="11">
    <source>
        <dbReference type="EMBL" id="KAL2036838.1"/>
    </source>
</evidence>
<feature type="region of interest" description="Disordered" evidence="9">
    <location>
        <begin position="204"/>
        <end position="235"/>
    </location>
</feature>
<evidence type="ECO:0000256" key="9">
    <source>
        <dbReference type="SAM" id="MobiDB-lite"/>
    </source>
</evidence>
<evidence type="ECO:0000256" key="1">
    <source>
        <dbReference type="ARBA" id="ARBA00004477"/>
    </source>
</evidence>
<feature type="transmembrane region" description="Helical" evidence="10">
    <location>
        <begin position="40"/>
        <end position="58"/>
    </location>
</feature>
<sequence>MSSPKIAVYSLSDLKNTTDDALPNYLTSLKFRQSHYLTDIRLALGYSAVIIAAITFYADWKLGWERTKYGTFWAVLAYFILNGALTFWTWGVERGKVFVGEIEHQSVGRNTISIASSVAKHTPIYNLTVSYTNSKGVEKKLELSSPFTRWFDVDGFFITKPFQQWLASEVPIIGQIDTKNIPGAGSGSGKVNGTSEAMAVVVEQKVDVQTPRKTTGSEAAPPSTRSRKAKKAADR</sequence>
<comment type="function">
    <text evidence="8">Component of the signal peptidase complex (SPC) which catalyzes the cleavage of N-terminal signal sequences from nascent proteins as they are translocated into the lumen of the endoplasmic reticulum. Enhances the enzymatic activity of SPC and facilitates the interactions between different components of the translocation site.</text>
</comment>
<dbReference type="PANTHER" id="PTHR13085:SF0">
    <property type="entry name" value="SIGNAL PEPTIDASE COMPLEX SUBUNIT 2"/>
    <property type="match status" value="1"/>
</dbReference>
<feature type="transmembrane region" description="Helical" evidence="10">
    <location>
        <begin position="70"/>
        <end position="90"/>
    </location>
</feature>
<proteinExistence type="inferred from homology"/>
<evidence type="ECO:0000256" key="2">
    <source>
        <dbReference type="ARBA" id="ARBA00007324"/>
    </source>
</evidence>
<dbReference type="Proteomes" id="UP001590950">
    <property type="component" value="Unassembled WGS sequence"/>
</dbReference>
<dbReference type="Pfam" id="PF06703">
    <property type="entry name" value="SPC25"/>
    <property type="match status" value="1"/>
</dbReference>
<protein>
    <recommendedName>
        <fullName evidence="3">Signal peptidase complex subunit 2</fullName>
    </recommendedName>
</protein>
<feature type="compositionally biased region" description="Basic residues" evidence="9">
    <location>
        <begin position="225"/>
        <end position="235"/>
    </location>
</feature>
<evidence type="ECO:0000256" key="4">
    <source>
        <dbReference type="ARBA" id="ARBA00022692"/>
    </source>
</evidence>
<keyword evidence="6 10" id="KW-1133">Transmembrane helix</keyword>
<accession>A0ABR3ZUB6</accession>
<evidence type="ECO:0000256" key="8">
    <source>
        <dbReference type="ARBA" id="ARBA00045608"/>
    </source>
</evidence>
<evidence type="ECO:0000256" key="7">
    <source>
        <dbReference type="ARBA" id="ARBA00023136"/>
    </source>
</evidence>
<organism evidence="11 12">
    <name type="scientific">Stereocaulon virgatum</name>
    <dbReference type="NCBI Taxonomy" id="373712"/>
    <lineage>
        <taxon>Eukaryota</taxon>
        <taxon>Fungi</taxon>
        <taxon>Dikarya</taxon>
        <taxon>Ascomycota</taxon>
        <taxon>Pezizomycotina</taxon>
        <taxon>Lecanoromycetes</taxon>
        <taxon>OSLEUM clade</taxon>
        <taxon>Lecanoromycetidae</taxon>
        <taxon>Lecanorales</taxon>
        <taxon>Lecanorineae</taxon>
        <taxon>Stereocaulaceae</taxon>
        <taxon>Stereocaulon</taxon>
    </lineage>
</organism>
<dbReference type="InterPro" id="IPR009582">
    <property type="entry name" value="Spc2/SPCS2"/>
</dbReference>
<gene>
    <name evidence="11" type="ORF">N7G274_010381</name>
</gene>
<reference evidence="11 12" key="1">
    <citation type="submission" date="2024-09" db="EMBL/GenBank/DDBJ databases">
        <title>Rethinking Asexuality: The Enigmatic Case of Functional Sexual Genes in Lepraria (Stereocaulaceae).</title>
        <authorList>
            <person name="Doellman M."/>
            <person name="Sun Y."/>
            <person name="Barcenas-Pena A."/>
            <person name="Lumbsch H.T."/>
            <person name="Grewe F."/>
        </authorList>
    </citation>
    <scope>NUCLEOTIDE SEQUENCE [LARGE SCALE GENOMIC DNA]</scope>
    <source>
        <strain evidence="11 12">Mercado 3170</strain>
    </source>
</reference>
<dbReference type="PANTHER" id="PTHR13085">
    <property type="entry name" value="MICROSOMAL SIGNAL PEPTIDASE 25 KDA SUBUNIT"/>
    <property type="match status" value="1"/>
</dbReference>
<evidence type="ECO:0000256" key="6">
    <source>
        <dbReference type="ARBA" id="ARBA00022989"/>
    </source>
</evidence>
<evidence type="ECO:0000256" key="5">
    <source>
        <dbReference type="ARBA" id="ARBA00022824"/>
    </source>
</evidence>
<evidence type="ECO:0000313" key="12">
    <source>
        <dbReference type="Proteomes" id="UP001590950"/>
    </source>
</evidence>
<keyword evidence="12" id="KW-1185">Reference proteome</keyword>
<evidence type="ECO:0000256" key="3">
    <source>
        <dbReference type="ARBA" id="ARBA00017057"/>
    </source>
</evidence>
<evidence type="ECO:0000256" key="10">
    <source>
        <dbReference type="SAM" id="Phobius"/>
    </source>
</evidence>
<keyword evidence="5" id="KW-0256">Endoplasmic reticulum</keyword>
<name>A0ABR3ZUB6_9LECA</name>
<comment type="subcellular location">
    <subcellularLocation>
        <location evidence="1">Endoplasmic reticulum membrane</location>
        <topology evidence="1">Multi-pass membrane protein</topology>
    </subcellularLocation>
</comment>
<comment type="similarity">
    <text evidence="2">Belongs to the SPCS2 family.</text>
</comment>
<comment type="caution">
    <text evidence="11">The sequence shown here is derived from an EMBL/GenBank/DDBJ whole genome shotgun (WGS) entry which is preliminary data.</text>
</comment>